<evidence type="ECO:0000256" key="1">
    <source>
        <dbReference type="ARBA" id="ARBA00022679"/>
    </source>
</evidence>
<evidence type="ECO:0000256" key="2">
    <source>
        <dbReference type="ARBA" id="ARBA00023315"/>
    </source>
</evidence>
<keyword evidence="2" id="KW-0012">Acyltransferase</keyword>
<name>A0A382U2C7_9ZZZZ</name>
<accession>A0A382U2C7</accession>
<reference evidence="4" key="1">
    <citation type="submission" date="2018-05" db="EMBL/GenBank/DDBJ databases">
        <authorList>
            <person name="Lanie J.A."/>
            <person name="Ng W.-L."/>
            <person name="Kazmierczak K.M."/>
            <person name="Andrzejewski T.M."/>
            <person name="Davidsen T.M."/>
            <person name="Wayne K.J."/>
            <person name="Tettelin H."/>
            <person name="Glass J.I."/>
            <person name="Rusch D."/>
            <person name="Podicherti R."/>
            <person name="Tsui H.-C.T."/>
            <person name="Winkler M.E."/>
        </authorList>
    </citation>
    <scope>NUCLEOTIDE SEQUENCE</scope>
</reference>
<dbReference type="PANTHER" id="PTHR10545:SF42">
    <property type="entry name" value="ACETYLTRANSFERASE"/>
    <property type="match status" value="1"/>
</dbReference>
<dbReference type="GO" id="GO:0008080">
    <property type="term" value="F:N-acetyltransferase activity"/>
    <property type="evidence" value="ECO:0007669"/>
    <property type="project" value="TreeGrafter"/>
</dbReference>
<organism evidence="4">
    <name type="scientific">marine metagenome</name>
    <dbReference type="NCBI Taxonomy" id="408172"/>
    <lineage>
        <taxon>unclassified sequences</taxon>
        <taxon>metagenomes</taxon>
        <taxon>ecological metagenomes</taxon>
    </lineage>
</organism>
<dbReference type="AlphaFoldDB" id="A0A382U2C7"/>
<proteinExistence type="predicted"/>
<dbReference type="PROSITE" id="PS51186">
    <property type="entry name" value="GNAT"/>
    <property type="match status" value="1"/>
</dbReference>
<dbReference type="PANTHER" id="PTHR10545">
    <property type="entry name" value="DIAMINE N-ACETYLTRANSFERASE"/>
    <property type="match status" value="1"/>
</dbReference>
<gene>
    <name evidence="4" type="ORF">METZ01_LOCUS380682</name>
</gene>
<dbReference type="InterPro" id="IPR000182">
    <property type="entry name" value="GNAT_dom"/>
</dbReference>
<dbReference type="SUPFAM" id="SSF55729">
    <property type="entry name" value="Acyl-CoA N-acyltransferases (Nat)"/>
    <property type="match status" value="1"/>
</dbReference>
<keyword evidence="1" id="KW-0808">Transferase</keyword>
<evidence type="ECO:0000259" key="3">
    <source>
        <dbReference type="PROSITE" id="PS51186"/>
    </source>
</evidence>
<feature type="domain" description="N-acetyltransferase" evidence="3">
    <location>
        <begin position="1"/>
        <end position="129"/>
    </location>
</feature>
<dbReference type="CDD" id="cd04301">
    <property type="entry name" value="NAT_SF"/>
    <property type="match status" value="1"/>
</dbReference>
<dbReference type="EMBL" id="UINC01140590">
    <property type="protein sequence ID" value="SVD27828.1"/>
    <property type="molecule type" value="Genomic_DNA"/>
</dbReference>
<dbReference type="InterPro" id="IPR051016">
    <property type="entry name" value="Diverse_Substrate_AcTransf"/>
</dbReference>
<feature type="non-terminal residue" evidence="4">
    <location>
        <position position="129"/>
    </location>
</feature>
<sequence>MKVEELNIADKEQWQLLYCGYADFYQMPMNEGILESVWSWIFDKNNKFYAIGVKSTDDILIGFMHYRDMPSPLRGTIVGFLDDLYVHPDYRGSGAVQALFRELKEISKQKGWPYVRWITATDNHRARSV</sequence>
<dbReference type="Gene3D" id="3.40.630.30">
    <property type="match status" value="1"/>
</dbReference>
<evidence type="ECO:0000313" key="4">
    <source>
        <dbReference type="EMBL" id="SVD27828.1"/>
    </source>
</evidence>
<dbReference type="InterPro" id="IPR016181">
    <property type="entry name" value="Acyl_CoA_acyltransferase"/>
</dbReference>
<dbReference type="Pfam" id="PF00583">
    <property type="entry name" value="Acetyltransf_1"/>
    <property type="match status" value="1"/>
</dbReference>
<protein>
    <recommendedName>
        <fullName evidence="3">N-acetyltransferase domain-containing protein</fullName>
    </recommendedName>
</protein>